<gene>
    <name evidence="3" type="ORF">LTR84_006688</name>
</gene>
<protein>
    <recommendedName>
        <fullName evidence="5">Ribosomal protein s17</fullName>
    </recommendedName>
</protein>
<dbReference type="PANTHER" id="PTHR34587:SF2">
    <property type="entry name" value="G-PROTEIN COUPLED RECEPTORS FAMILY 1 PROFILE DOMAIN-CONTAINING PROTEIN"/>
    <property type="match status" value="1"/>
</dbReference>
<feature type="compositionally biased region" description="Basic and acidic residues" evidence="1">
    <location>
        <begin position="280"/>
        <end position="290"/>
    </location>
</feature>
<evidence type="ECO:0000313" key="3">
    <source>
        <dbReference type="EMBL" id="KAK5047591.1"/>
    </source>
</evidence>
<keyword evidence="2" id="KW-0732">Signal</keyword>
<evidence type="ECO:0008006" key="5">
    <source>
        <dbReference type="Google" id="ProtNLM"/>
    </source>
</evidence>
<reference evidence="3 4" key="1">
    <citation type="submission" date="2023-08" db="EMBL/GenBank/DDBJ databases">
        <title>Black Yeasts Isolated from many extreme environments.</title>
        <authorList>
            <person name="Coleine C."/>
            <person name="Stajich J.E."/>
            <person name="Selbmann L."/>
        </authorList>
    </citation>
    <scope>NUCLEOTIDE SEQUENCE [LARGE SCALE GENOMIC DNA]</scope>
    <source>
        <strain evidence="3 4">CCFEE 5792</strain>
    </source>
</reference>
<accession>A0AAV9N0R7</accession>
<organism evidence="3 4">
    <name type="scientific">Exophiala bonariae</name>
    <dbReference type="NCBI Taxonomy" id="1690606"/>
    <lineage>
        <taxon>Eukaryota</taxon>
        <taxon>Fungi</taxon>
        <taxon>Dikarya</taxon>
        <taxon>Ascomycota</taxon>
        <taxon>Pezizomycotina</taxon>
        <taxon>Eurotiomycetes</taxon>
        <taxon>Chaetothyriomycetidae</taxon>
        <taxon>Chaetothyriales</taxon>
        <taxon>Herpotrichiellaceae</taxon>
        <taxon>Exophiala</taxon>
    </lineage>
</organism>
<name>A0AAV9N0R7_9EURO</name>
<dbReference type="RefSeq" id="XP_064703135.1">
    <property type="nucleotide sequence ID" value="XM_064850248.1"/>
</dbReference>
<comment type="caution">
    <text evidence="3">The sequence shown here is derived from an EMBL/GenBank/DDBJ whole genome shotgun (WGS) entry which is preliminary data.</text>
</comment>
<dbReference type="Proteomes" id="UP001358417">
    <property type="component" value="Unassembled WGS sequence"/>
</dbReference>
<feature type="compositionally biased region" description="Low complexity" evidence="1">
    <location>
        <begin position="292"/>
        <end position="308"/>
    </location>
</feature>
<dbReference type="PANTHER" id="PTHR34587">
    <property type="entry name" value="VWFA DOMAIN-CONTAINING PROTEIN"/>
    <property type="match status" value="1"/>
</dbReference>
<dbReference type="AlphaFoldDB" id="A0AAV9N0R7"/>
<feature type="signal peptide" evidence="2">
    <location>
        <begin position="1"/>
        <end position="18"/>
    </location>
</feature>
<dbReference type="GeneID" id="89974859"/>
<dbReference type="InterPro" id="IPR053216">
    <property type="entry name" value="Appressorial_penetr-assoc"/>
</dbReference>
<feature type="chain" id="PRO_5043911589" description="Ribosomal protein s17" evidence="2">
    <location>
        <begin position="19"/>
        <end position="424"/>
    </location>
</feature>
<keyword evidence="4" id="KW-1185">Reference proteome</keyword>
<dbReference type="EMBL" id="JAVRRD010000025">
    <property type="protein sequence ID" value="KAK5047591.1"/>
    <property type="molecule type" value="Genomic_DNA"/>
</dbReference>
<sequence>MLCRYIALFLASGSLISGAALHRGEVRATGLLPRQQRQSNSQTCLDSNLIQKASEKTGQEPGTDGIKAGQSPSATDNANFINFCSGQTLTNGQQLTAGSCNGIPMGRIPAAKNMISAVIVNPQPAQQITADQTFNISVQTAHLDAGFFVNPTTNYYTAPQDLNQNGDIIGHCHVTVQDIGSFTNNNPPDPVKFAFFKGIDDDGNGQGLLQAVVTDGLPVGIYRVCTMIAARNHQPVNMPVAQRGAQDDCTKFQVVAGSNNNGNGGKGSQNAGNAMNGKMDSGKVDGKATDENSAQTSSAGNAAAATTQPSKAQNTGSGSGSGQNGSAKGSLDFGSCTNPAIVFGPGFDGRKEDSFQPADKTQFTHGSALDIDTISAFMCDRFNDRCQASKEAIAACASARGATKGKTGQAAADAWNSALGVNNA</sequence>
<proteinExistence type="predicted"/>
<evidence type="ECO:0000256" key="2">
    <source>
        <dbReference type="SAM" id="SignalP"/>
    </source>
</evidence>
<evidence type="ECO:0000313" key="4">
    <source>
        <dbReference type="Proteomes" id="UP001358417"/>
    </source>
</evidence>
<feature type="region of interest" description="Disordered" evidence="1">
    <location>
        <begin position="256"/>
        <end position="330"/>
    </location>
</feature>
<evidence type="ECO:0000256" key="1">
    <source>
        <dbReference type="SAM" id="MobiDB-lite"/>
    </source>
</evidence>